<feature type="non-terminal residue" evidence="3">
    <location>
        <position position="465"/>
    </location>
</feature>
<dbReference type="PANTHER" id="PTHR35391:SF7">
    <property type="entry name" value="C2H2-TYPE DOMAIN-CONTAINING PROTEIN"/>
    <property type="match status" value="1"/>
</dbReference>
<evidence type="ECO:0000313" key="3">
    <source>
        <dbReference type="EMBL" id="KAF2496628.1"/>
    </source>
</evidence>
<dbReference type="Proteomes" id="UP000799750">
    <property type="component" value="Unassembled WGS sequence"/>
</dbReference>
<dbReference type="EMBL" id="MU004187">
    <property type="protein sequence ID" value="KAF2496628.1"/>
    <property type="molecule type" value="Genomic_DNA"/>
</dbReference>
<evidence type="ECO:0000313" key="4">
    <source>
        <dbReference type="Proteomes" id="UP000799750"/>
    </source>
</evidence>
<feature type="compositionally biased region" description="Polar residues" evidence="1">
    <location>
        <begin position="1"/>
        <end position="15"/>
    </location>
</feature>
<reference evidence="3" key="1">
    <citation type="journal article" date="2020" name="Stud. Mycol.">
        <title>101 Dothideomycetes genomes: a test case for predicting lifestyles and emergence of pathogens.</title>
        <authorList>
            <person name="Haridas S."/>
            <person name="Albert R."/>
            <person name="Binder M."/>
            <person name="Bloem J."/>
            <person name="Labutti K."/>
            <person name="Salamov A."/>
            <person name="Andreopoulos B."/>
            <person name="Baker S."/>
            <person name="Barry K."/>
            <person name="Bills G."/>
            <person name="Bluhm B."/>
            <person name="Cannon C."/>
            <person name="Castanera R."/>
            <person name="Culley D."/>
            <person name="Daum C."/>
            <person name="Ezra D."/>
            <person name="Gonzalez J."/>
            <person name="Henrissat B."/>
            <person name="Kuo A."/>
            <person name="Liang C."/>
            <person name="Lipzen A."/>
            <person name="Lutzoni F."/>
            <person name="Magnuson J."/>
            <person name="Mondo S."/>
            <person name="Nolan M."/>
            <person name="Ohm R."/>
            <person name="Pangilinan J."/>
            <person name="Park H.-J."/>
            <person name="Ramirez L."/>
            <person name="Alfaro M."/>
            <person name="Sun H."/>
            <person name="Tritt A."/>
            <person name="Yoshinaga Y."/>
            <person name="Zwiers L.-H."/>
            <person name="Turgeon B."/>
            <person name="Goodwin S."/>
            <person name="Spatafora J."/>
            <person name="Crous P."/>
            <person name="Grigoriev I."/>
        </authorList>
    </citation>
    <scope>NUCLEOTIDE SEQUENCE</scope>
    <source>
        <strain evidence="3">CBS 269.34</strain>
    </source>
</reference>
<gene>
    <name evidence="3" type="ORF">BU16DRAFT_458300</name>
</gene>
<dbReference type="OrthoDB" id="6133115at2759"/>
<protein>
    <recommendedName>
        <fullName evidence="2">Oxidoreductase acuF-like C2H2 type zinc-finger domain-containing protein</fullName>
    </recommendedName>
</protein>
<accession>A0A6A6QVU4</accession>
<dbReference type="AlphaFoldDB" id="A0A6A6QVU4"/>
<name>A0A6A6QVU4_9PEZI</name>
<organism evidence="3 4">
    <name type="scientific">Lophium mytilinum</name>
    <dbReference type="NCBI Taxonomy" id="390894"/>
    <lineage>
        <taxon>Eukaryota</taxon>
        <taxon>Fungi</taxon>
        <taxon>Dikarya</taxon>
        <taxon>Ascomycota</taxon>
        <taxon>Pezizomycotina</taxon>
        <taxon>Dothideomycetes</taxon>
        <taxon>Pleosporomycetidae</taxon>
        <taxon>Mytilinidiales</taxon>
        <taxon>Mytilinidiaceae</taxon>
        <taxon>Lophium</taxon>
    </lineage>
</organism>
<dbReference type="PANTHER" id="PTHR35391">
    <property type="entry name" value="C2H2-TYPE DOMAIN-CONTAINING PROTEIN-RELATED"/>
    <property type="match status" value="1"/>
</dbReference>
<sequence length="465" mass="52767">MPFTAVSVSSTNEGTLDSPKPSIVTLTRRTRAKFDHLILLSSTPERSRAPSIPLFALQDALERFDLWAGNIGATQDAGRRASLDFRLNDTPEIKEQICSLLSDMIEALDDLEEIITGERENRTKDSVNVELGRGQDDLPLSVELGPVDEAKDILGVVLDCLRNLFRISIVIRKASPRDRFSKALQRSGRLRIRLGHAITQRRQFLHYCSDHRDRLGGLDIENDPLNAVVESGRPAATTIQASTKASTLDVTRLEFEPSWKDEGDDGLSYTTVASSMGISEGNPLQLPTLHDVCQDQKEFECPFCRTIQSFKREKQWRRHAFTDLKPYMCSFGEGECDLELFGDRKTWFSHELQHHRRQWSCIFCTKEPFFSIDQIKSHIQSKHVKLSAKQFLDMAEVCQRPLEQIPAADCPFCDKWGHQLSTEHSADFESLADTSAKARVLVDSNRFQRHVARHMEQLALFAVPR</sequence>
<keyword evidence="4" id="KW-1185">Reference proteome</keyword>
<evidence type="ECO:0000259" key="2">
    <source>
        <dbReference type="Pfam" id="PF26082"/>
    </source>
</evidence>
<evidence type="ECO:0000256" key="1">
    <source>
        <dbReference type="SAM" id="MobiDB-lite"/>
    </source>
</evidence>
<dbReference type="InterPro" id="IPR058925">
    <property type="entry name" value="zf-C2H2_AcuF"/>
</dbReference>
<feature type="domain" description="Oxidoreductase acuF-like C2H2 type zinc-finger" evidence="2">
    <location>
        <begin position="297"/>
        <end position="324"/>
    </location>
</feature>
<proteinExistence type="predicted"/>
<feature type="region of interest" description="Disordered" evidence="1">
    <location>
        <begin position="1"/>
        <end position="21"/>
    </location>
</feature>
<dbReference type="Pfam" id="PF26082">
    <property type="entry name" value="zf-C2H2_AcuF"/>
    <property type="match status" value="1"/>
</dbReference>